<evidence type="ECO:0000256" key="1">
    <source>
        <dbReference type="SAM" id="MobiDB-lite"/>
    </source>
</evidence>
<evidence type="ECO:0008006" key="3">
    <source>
        <dbReference type="Google" id="ProtNLM"/>
    </source>
</evidence>
<dbReference type="AlphaFoldDB" id="A0A6C0JB16"/>
<sequence length="320" mass="37307">MAALLEKRYDLNYFKARIMDGFICYLDKSTIDIVQKLADQVGAPEYIRTPQFPKREKGDRKDRNRRRKNKGPELSNEAWEAIRNFEVTQIKKSEGINKSIDFVRKSLNKITDKTYAVLRNQIFEQIDNIIEEKASEEDLNKLNISIFDISSKTGFYSKLYATIYSELVNKYDFVGGNINTEIDKFKESYCNIKYTNPDVDYSQFCENNKINAERKSVALFFVNLCEIGMIKKDTIVDIVNEIQRLIINKIEIEDEAGSVDELSELLFIFVVDGKNVINDQEEWETIKRNIVIVSKMQAKKYPSLSNKCVFKHMDILDELE</sequence>
<feature type="region of interest" description="Disordered" evidence="1">
    <location>
        <begin position="51"/>
        <end position="74"/>
    </location>
</feature>
<dbReference type="EMBL" id="MN740368">
    <property type="protein sequence ID" value="QHU03025.1"/>
    <property type="molecule type" value="Genomic_DNA"/>
</dbReference>
<proteinExistence type="predicted"/>
<reference evidence="2" key="1">
    <citation type="journal article" date="2020" name="Nature">
        <title>Giant virus diversity and host interactions through global metagenomics.</title>
        <authorList>
            <person name="Schulz F."/>
            <person name="Roux S."/>
            <person name="Paez-Espino D."/>
            <person name="Jungbluth S."/>
            <person name="Walsh D.A."/>
            <person name="Denef V.J."/>
            <person name="McMahon K.D."/>
            <person name="Konstantinidis K.T."/>
            <person name="Eloe-Fadrosh E.A."/>
            <person name="Kyrpides N.C."/>
            <person name="Woyke T."/>
        </authorList>
    </citation>
    <scope>NUCLEOTIDE SEQUENCE</scope>
    <source>
        <strain evidence="2">GVMAG-M-3300025890-48</strain>
    </source>
</reference>
<protein>
    <recommendedName>
        <fullName evidence="3">MIF4G domain-containing protein</fullName>
    </recommendedName>
</protein>
<evidence type="ECO:0000313" key="2">
    <source>
        <dbReference type="EMBL" id="QHU03025.1"/>
    </source>
</evidence>
<feature type="compositionally biased region" description="Basic and acidic residues" evidence="1">
    <location>
        <begin position="53"/>
        <end position="62"/>
    </location>
</feature>
<name>A0A6C0JB16_9ZZZZ</name>
<accession>A0A6C0JB16</accession>
<organism evidence="2">
    <name type="scientific">viral metagenome</name>
    <dbReference type="NCBI Taxonomy" id="1070528"/>
    <lineage>
        <taxon>unclassified sequences</taxon>
        <taxon>metagenomes</taxon>
        <taxon>organismal metagenomes</taxon>
    </lineage>
</organism>